<name>A0A840D073_9BACT</name>
<dbReference type="AlphaFoldDB" id="A0A840D073"/>
<reference evidence="1 2" key="1">
    <citation type="submission" date="2020-08" db="EMBL/GenBank/DDBJ databases">
        <title>Genomic Encyclopedia of Type Strains, Phase IV (KMG-IV): sequencing the most valuable type-strain genomes for metagenomic binning, comparative biology and taxonomic classification.</title>
        <authorList>
            <person name="Goeker M."/>
        </authorList>
    </citation>
    <scope>NUCLEOTIDE SEQUENCE [LARGE SCALE GENOMIC DNA]</scope>
    <source>
        <strain evidence="1 2">DSM 104969</strain>
    </source>
</reference>
<dbReference type="RefSeq" id="WP_183308503.1">
    <property type="nucleotide sequence ID" value="NZ_JACIEP010000016.1"/>
</dbReference>
<organism evidence="1 2">
    <name type="scientific">Dysgonomonas hofstadii</name>
    <dbReference type="NCBI Taxonomy" id="637886"/>
    <lineage>
        <taxon>Bacteria</taxon>
        <taxon>Pseudomonadati</taxon>
        <taxon>Bacteroidota</taxon>
        <taxon>Bacteroidia</taxon>
        <taxon>Bacteroidales</taxon>
        <taxon>Dysgonomonadaceae</taxon>
        <taxon>Dysgonomonas</taxon>
    </lineage>
</organism>
<evidence type="ECO:0000313" key="2">
    <source>
        <dbReference type="Proteomes" id="UP000555103"/>
    </source>
</evidence>
<sequence length="236" mass="27616">MSEYEHFFTKEDEQFVLDNQQHILSLAKDSGIVLTEEAACLFVFLRTPATFKNLADNEEIKNRYELAVLLLTLIEASKEKNYLRISSGNISHKIQQEKLIKHLRAKIDMELSFWHTSYMTTLEFPAKNLCPLYSEEQVTKIANLSQKIIHKGIPVYKDLSLPFVIDYIVSQLKARDIFDKNSKYLKTNEASFMFDMLNLFGVMPKGLHENEDNILNNQEKFQKIKEFLRTIERRGK</sequence>
<dbReference type="Proteomes" id="UP000555103">
    <property type="component" value="Unassembled WGS sequence"/>
</dbReference>
<comment type="caution">
    <text evidence="1">The sequence shown here is derived from an EMBL/GenBank/DDBJ whole genome shotgun (WGS) entry which is preliminary data.</text>
</comment>
<keyword evidence="2" id="KW-1185">Reference proteome</keyword>
<evidence type="ECO:0000313" key="1">
    <source>
        <dbReference type="EMBL" id="MBB4037673.1"/>
    </source>
</evidence>
<gene>
    <name evidence="1" type="ORF">GGR21_003594</name>
</gene>
<proteinExistence type="predicted"/>
<dbReference type="EMBL" id="JACIEP010000016">
    <property type="protein sequence ID" value="MBB4037673.1"/>
    <property type="molecule type" value="Genomic_DNA"/>
</dbReference>
<protein>
    <submittedName>
        <fullName evidence="1">Uncharacterized protein</fullName>
    </submittedName>
</protein>
<accession>A0A840D073</accession>